<evidence type="ECO:0000259" key="1">
    <source>
        <dbReference type="Pfam" id="PF02954"/>
    </source>
</evidence>
<dbReference type="InterPro" id="IPR009057">
    <property type="entry name" value="Homeodomain-like_sf"/>
</dbReference>
<dbReference type="Proteomes" id="UP001279012">
    <property type="component" value="Unassembled WGS sequence"/>
</dbReference>
<dbReference type="Gene3D" id="1.10.10.60">
    <property type="entry name" value="Homeodomain-like"/>
    <property type="match status" value="1"/>
</dbReference>
<sequence length="43" mass="5044">MENYEKEILLDKQQELKGDINAMAEQLSISKRALIYKLKKYGV</sequence>
<feature type="domain" description="DNA binding HTH" evidence="1">
    <location>
        <begin position="2"/>
        <end position="41"/>
    </location>
</feature>
<organism evidence="2 3">
    <name type="scientific">Klebsiella aerogenes</name>
    <name type="common">Enterobacter aerogenes</name>
    <dbReference type="NCBI Taxonomy" id="548"/>
    <lineage>
        <taxon>Bacteria</taxon>
        <taxon>Pseudomonadati</taxon>
        <taxon>Pseudomonadota</taxon>
        <taxon>Gammaproteobacteria</taxon>
        <taxon>Enterobacterales</taxon>
        <taxon>Enterobacteriaceae</taxon>
        <taxon>Klebsiella/Raoultella group</taxon>
        <taxon>Klebsiella</taxon>
    </lineage>
</organism>
<dbReference type="EMBL" id="JAWZZT010000398">
    <property type="protein sequence ID" value="MDX7017984.1"/>
    <property type="molecule type" value="Genomic_DNA"/>
</dbReference>
<comment type="caution">
    <text evidence="2">The sequence shown here is derived from an EMBL/GenBank/DDBJ whole genome shotgun (WGS) entry which is preliminary data.</text>
</comment>
<dbReference type="InterPro" id="IPR002197">
    <property type="entry name" value="HTH_Fis"/>
</dbReference>
<reference evidence="2" key="1">
    <citation type="submission" date="2023-11" db="EMBL/GenBank/DDBJ databases">
        <title>Detection of rare carbapenemases in Enterobacterales - comparison of two colorimetric and two CIM-based carbapenemase assays.</title>
        <authorList>
            <person name="Schaffarczyk L."/>
            <person name="Noster J."/>
            <person name="Stelzer Y."/>
            <person name="Sattler J."/>
            <person name="Gatermann S."/>
            <person name="Hamprecht A."/>
        </authorList>
    </citation>
    <scope>NUCLEOTIDE SEQUENCE</scope>
    <source>
        <strain evidence="2">CIM-Cont-037</strain>
    </source>
</reference>
<protein>
    <submittedName>
        <fullName evidence="2">Helix-turn-helix domain-containing protein</fullName>
    </submittedName>
</protein>
<dbReference type="SUPFAM" id="SSF46689">
    <property type="entry name" value="Homeodomain-like"/>
    <property type="match status" value="1"/>
</dbReference>
<evidence type="ECO:0000313" key="3">
    <source>
        <dbReference type="Proteomes" id="UP001279012"/>
    </source>
</evidence>
<dbReference type="Pfam" id="PF02954">
    <property type="entry name" value="HTH_8"/>
    <property type="match status" value="1"/>
</dbReference>
<dbReference type="AlphaFoldDB" id="A0AAW9E9U0"/>
<dbReference type="GO" id="GO:0043565">
    <property type="term" value="F:sequence-specific DNA binding"/>
    <property type="evidence" value="ECO:0007669"/>
    <property type="project" value="InterPro"/>
</dbReference>
<evidence type="ECO:0000313" key="2">
    <source>
        <dbReference type="EMBL" id="MDX7017984.1"/>
    </source>
</evidence>
<proteinExistence type="predicted"/>
<name>A0AAW9E9U0_KLEAE</name>
<accession>A0AAW9E9U0</accession>
<gene>
    <name evidence="2" type="ORF">SJ059_26485</name>
</gene>